<dbReference type="EMBL" id="ML170179">
    <property type="protein sequence ID" value="TDL21645.1"/>
    <property type="molecule type" value="Genomic_DNA"/>
</dbReference>
<dbReference type="AlphaFoldDB" id="A0A4Y7Q2I4"/>
<sequence>MRRAPLLHRNLMAVYTSDIGYEQLDWSGEEDAVSECEVGGGEGAPVYNSVGVRCGEWSGWKRTKGGGKNGFDSASVRACPYIKIRTPILYSYN</sequence>
<evidence type="ECO:0000313" key="1">
    <source>
        <dbReference type="EMBL" id="TDL21645.1"/>
    </source>
</evidence>
<name>A0A4Y7Q2I4_9AGAM</name>
<dbReference type="VEuPathDB" id="FungiDB:BD410DRAFT_286376"/>
<keyword evidence="2" id="KW-1185">Reference proteome</keyword>
<proteinExistence type="predicted"/>
<gene>
    <name evidence="1" type="ORF">BD410DRAFT_286376</name>
</gene>
<accession>A0A4Y7Q2I4</accession>
<protein>
    <submittedName>
        <fullName evidence="1">Uncharacterized protein</fullName>
    </submittedName>
</protein>
<reference evidence="1 2" key="1">
    <citation type="submission" date="2018-06" db="EMBL/GenBank/DDBJ databases">
        <title>A transcriptomic atlas of mushroom development highlights an independent origin of complex multicellularity.</title>
        <authorList>
            <consortium name="DOE Joint Genome Institute"/>
            <person name="Krizsan K."/>
            <person name="Almasi E."/>
            <person name="Merenyi Z."/>
            <person name="Sahu N."/>
            <person name="Viragh M."/>
            <person name="Koszo T."/>
            <person name="Mondo S."/>
            <person name="Kiss B."/>
            <person name="Balint B."/>
            <person name="Kues U."/>
            <person name="Barry K."/>
            <person name="Hegedus J.C."/>
            <person name="Henrissat B."/>
            <person name="Johnson J."/>
            <person name="Lipzen A."/>
            <person name="Ohm R."/>
            <person name="Nagy I."/>
            <person name="Pangilinan J."/>
            <person name="Yan J."/>
            <person name="Xiong Y."/>
            <person name="Grigoriev I.V."/>
            <person name="Hibbett D.S."/>
            <person name="Nagy L.G."/>
        </authorList>
    </citation>
    <scope>NUCLEOTIDE SEQUENCE [LARGE SCALE GENOMIC DNA]</scope>
    <source>
        <strain evidence="1 2">SZMC22713</strain>
    </source>
</reference>
<dbReference type="Proteomes" id="UP000294933">
    <property type="component" value="Unassembled WGS sequence"/>
</dbReference>
<evidence type="ECO:0000313" key="2">
    <source>
        <dbReference type="Proteomes" id="UP000294933"/>
    </source>
</evidence>
<organism evidence="1 2">
    <name type="scientific">Rickenella mellea</name>
    <dbReference type="NCBI Taxonomy" id="50990"/>
    <lineage>
        <taxon>Eukaryota</taxon>
        <taxon>Fungi</taxon>
        <taxon>Dikarya</taxon>
        <taxon>Basidiomycota</taxon>
        <taxon>Agaricomycotina</taxon>
        <taxon>Agaricomycetes</taxon>
        <taxon>Hymenochaetales</taxon>
        <taxon>Rickenellaceae</taxon>
        <taxon>Rickenella</taxon>
    </lineage>
</organism>